<dbReference type="GO" id="GO:0005524">
    <property type="term" value="F:ATP binding"/>
    <property type="evidence" value="ECO:0007669"/>
    <property type="project" value="InterPro"/>
</dbReference>
<evidence type="ECO:0000313" key="3">
    <source>
        <dbReference type="EMBL" id="SCW56325.1"/>
    </source>
</evidence>
<dbReference type="GO" id="GO:0004519">
    <property type="term" value="F:endonuclease activity"/>
    <property type="evidence" value="ECO:0007669"/>
    <property type="project" value="InterPro"/>
</dbReference>
<name>A0A1G4RII7_9HYPH</name>
<dbReference type="Gene3D" id="3.40.50.300">
    <property type="entry name" value="P-loop containing nucleotide triphosphate hydrolases"/>
    <property type="match status" value="1"/>
</dbReference>
<dbReference type="PANTHER" id="PTHR34413">
    <property type="entry name" value="PROPHAGE TAIL FIBER ASSEMBLY PROTEIN HOMOLOG TFAE-RELATED-RELATED"/>
    <property type="match status" value="1"/>
</dbReference>
<dbReference type="EMBL" id="FMTP01000002">
    <property type="protein sequence ID" value="SCW56325.1"/>
    <property type="molecule type" value="Genomic_DNA"/>
</dbReference>
<dbReference type="PANTHER" id="PTHR34413:SF2">
    <property type="entry name" value="PROPHAGE TAIL FIBER ASSEMBLY PROTEIN HOMOLOG TFAE-RELATED"/>
    <property type="match status" value="1"/>
</dbReference>
<dbReference type="STRING" id="177413.SAMN05660859_1657"/>
<dbReference type="Pfam" id="PF20454">
    <property type="entry name" value="GpA_nuclease"/>
    <property type="match status" value="1"/>
</dbReference>
<evidence type="ECO:0000259" key="2">
    <source>
        <dbReference type="Pfam" id="PF20454"/>
    </source>
</evidence>
<dbReference type="AlphaFoldDB" id="A0A1G4RII7"/>
<accession>A0A1G4RII7</accession>
<dbReference type="HAMAP" id="MF_04144">
    <property type="entry name" value="TERL_LAMBDA"/>
    <property type="match status" value="1"/>
</dbReference>
<dbReference type="Pfam" id="PF05876">
    <property type="entry name" value="GpA_ATPase"/>
    <property type="match status" value="1"/>
</dbReference>
<dbReference type="RefSeq" id="WP_091437818.1">
    <property type="nucleotide sequence ID" value="NZ_FMTP01000002.1"/>
</dbReference>
<evidence type="ECO:0000313" key="4">
    <source>
        <dbReference type="Proteomes" id="UP000198889"/>
    </source>
</evidence>
<evidence type="ECO:0000259" key="1">
    <source>
        <dbReference type="Pfam" id="PF05876"/>
    </source>
</evidence>
<feature type="domain" description="Phage terminase large subunit GpA ATPase" evidence="1">
    <location>
        <begin position="48"/>
        <end position="293"/>
    </location>
</feature>
<gene>
    <name evidence="3" type="ORF">SAMN05660859_1657</name>
</gene>
<dbReference type="Proteomes" id="UP000198889">
    <property type="component" value="Unassembled WGS sequence"/>
</dbReference>
<dbReference type="InterPro" id="IPR027417">
    <property type="entry name" value="P-loop_NTPase"/>
</dbReference>
<feature type="domain" description="Terminase large subunit GpA endonuclease" evidence="2">
    <location>
        <begin position="303"/>
        <end position="582"/>
    </location>
</feature>
<dbReference type="InterPro" id="IPR046453">
    <property type="entry name" value="GpA_ATPase"/>
</dbReference>
<dbReference type="InterPro" id="IPR008866">
    <property type="entry name" value="Phage_lambda_GpA-like"/>
</dbReference>
<proteinExistence type="inferred from homology"/>
<reference evidence="4" key="1">
    <citation type="submission" date="2016-10" db="EMBL/GenBank/DDBJ databases">
        <authorList>
            <person name="Varghese N."/>
            <person name="Submissions S."/>
        </authorList>
    </citation>
    <scope>NUCLEOTIDE SEQUENCE [LARGE SCALE GENOMIC DNA]</scope>
    <source>
        <strain evidence="4">CGMCC 1.1761</strain>
    </source>
</reference>
<organism evidence="3 4">
    <name type="scientific">Ancylobacter rudongensis</name>
    <dbReference type="NCBI Taxonomy" id="177413"/>
    <lineage>
        <taxon>Bacteria</taxon>
        <taxon>Pseudomonadati</taxon>
        <taxon>Pseudomonadota</taxon>
        <taxon>Alphaproteobacteria</taxon>
        <taxon>Hyphomicrobiales</taxon>
        <taxon>Xanthobacteraceae</taxon>
        <taxon>Ancylobacter</taxon>
    </lineage>
</organism>
<dbReference type="SUPFAM" id="SSF57783">
    <property type="entry name" value="Zinc beta-ribbon"/>
    <property type="match status" value="1"/>
</dbReference>
<dbReference type="InterPro" id="IPR046454">
    <property type="entry name" value="GpA_endonuclease"/>
</dbReference>
<sequence length="630" mass="68525">MTDLAQATLAELTAELVDAAWRRGLRPELQLTVTEWADANRTLPGTNAEPGPWRTARVPYLAEIMDCLSTASPVERVVLMKGAQTGGTEAGLNAIGYWVAHAPGLILAVWPSIDMVRRNSRTRIEPLIEGTPALRSRIAPARSKDPGNTVGLKEFPGGALIMTGANSATGLRSTPARYLVLDEVDAFPADADGEGDPVALAVQRTVTFRGRRKIFLISTPTEAGVSRIEKAYAESDQRRYFVPCPHCGTHQALSWRGVTWPEGEPRKAFYACEACGGVIEEADKPAMLAKGEWRPTAQGDGLTAGFHLSALYSPFESWGEIAADFLTSKRDPARLKTWTNLKLGEAYEDRDMAPLAPDSLASRGIACDPAWTELLPEGVAVITAGVDTQDDRIEVEFVGWGRGEASWSLDYDILHGDTSRPEVWAALDRLLARRFRHQKAVPDLPILAVAIDSGGHRTDQVMRFSAERLNRRIWAIKGRGGPGVPPWPKRPPKLRSASLAPVHIVGVDTLKHGLLSRLRIVDGGPGACHWPAERDYHWFTGLVAERPVRRYTRGVARIEWVPDPGVRNEPLDCRVYATAALHGLYAAGMSLAEMVGKVEGAEVRAGAVGAEPAGEVMRRAPAVVRSSWVG</sequence>
<protein>
    <submittedName>
        <fullName evidence="3">Phage terminase, large subunit GpA</fullName>
    </submittedName>
</protein>
<dbReference type="GO" id="GO:0016887">
    <property type="term" value="F:ATP hydrolysis activity"/>
    <property type="evidence" value="ECO:0007669"/>
    <property type="project" value="InterPro"/>
</dbReference>
<keyword evidence="4" id="KW-1185">Reference proteome</keyword>
<dbReference type="InterPro" id="IPR051220">
    <property type="entry name" value="TFA_Chaperone"/>
</dbReference>